<dbReference type="AlphaFoldDB" id="A0A382EIP7"/>
<feature type="region of interest" description="Disordered" evidence="1">
    <location>
        <begin position="1"/>
        <end position="33"/>
    </location>
</feature>
<dbReference type="EMBL" id="UINC01044631">
    <property type="protein sequence ID" value="SVB50335.1"/>
    <property type="molecule type" value="Genomic_DNA"/>
</dbReference>
<organism evidence="2">
    <name type="scientific">marine metagenome</name>
    <dbReference type="NCBI Taxonomy" id="408172"/>
    <lineage>
        <taxon>unclassified sequences</taxon>
        <taxon>metagenomes</taxon>
        <taxon>ecological metagenomes</taxon>
    </lineage>
</organism>
<gene>
    <name evidence="2" type="ORF">METZ01_LOCUS203189</name>
</gene>
<accession>A0A382EIP7</accession>
<sequence>MLSPFTNTLSSCRRSSGVERALGKGEAEGSIPSGGTIIWEQYL</sequence>
<feature type="compositionally biased region" description="Polar residues" evidence="1">
    <location>
        <begin position="1"/>
        <end position="14"/>
    </location>
</feature>
<name>A0A382EIP7_9ZZZZ</name>
<reference evidence="2" key="1">
    <citation type="submission" date="2018-05" db="EMBL/GenBank/DDBJ databases">
        <authorList>
            <person name="Lanie J.A."/>
            <person name="Ng W.-L."/>
            <person name="Kazmierczak K.M."/>
            <person name="Andrzejewski T.M."/>
            <person name="Davidsen T.M."/>
            <person name="Wayne K.J."/>
            <person name="Tettelin H."/>
            <person name="Glass J.I."/>
            <person name="Rusch D."/>
            <person name="Podicherti R."/>
            <person name="Tsui H.-C.T."/>
            <person name="Winkler M.E."/>
        </authorList>
    </citation>
    <scope>NUCLEOTIDE SEQUENCE</scope>
</reference>
<protein>
    <submittedName>
        <fullName evidence="2">Uncharacterized protein</fullName>
    </submittedName>
</protein>
<evidence type="ECO:0000313" key="2">
    <source>
        <dbReference type="EMBL" id="SVB50335.1"/>
    </source>
</evidence>
<evidence type="ECO:0000256" key="1">
    <source>
        <dbReference type="SAM" id="MobiDB-lite"/>
    </source>
</evidence>
<proteinExistence type="predicted"/>